<evidence type="ECO:0000256" key="6">
    <source>
        <dbReference type="SAM" id="Coils"/>
    </source>
</evidence>
<evidence type="ECO:0000256" key="4">
    <source>
        <dbReference type="ARBA" id="ARBA00022741"/>
    </source>
</evidence>
<name>A0A8T4LB52_9ARCH</name>
<dbReference type="InterPro" id="IPR036451">
    <property type="entry name" value="CblAdoTrfase-like_sf"/>
</dbReference>
<dbReference type="InterPro" id="IPR029499">
    <property type="entry name" value="PduO-typ"/>
</dbReference>
<dbReference type="FunFam" id="1.20.1200.10:FF:000001">
    <property type="entry name" value="Cob(I)yrinic acid a,c-diamide adenosyltransferase"/>
    <property type="match status" value="1"/>
</dbReference>
<dbReference type="EMBL" id="JAGVWC010000011">
    <property type="protein sequence ID" value="MBS3061930.1"/>
    <property type="molecule type" value="Genomic_DNA"/>
</dbReference>
<organism evidence="8 9">
    <name type="scientific">Candidatus Iainarchaeum sp</name>
    <dbReference type="NCBI Taxonomy" id="3101447"/>
    <lineage>
        <taxon>Archaea</taxon>
        <taxon>Candidatus Iainarchaeota</taxon>
        <taxon>Candidatus Iainarchaeia</taxon>
        <taxon>Candidatus Iainarchaeales</taxon>
        <taxon>Candidatus Iainarchaeaceae</taxon>
        <taxon>Candidatus Iainarchaeum</taxon>
    </lineage>
</organism>
<dbReference type="NCBIfam" id="TIGR00636">
    <property type="entry name" value="PduO_Nterm"/>
    <property type="match status" value="1"/>
</dbReference>
<dbReference type="InterPro" id="IPR016030">
    <property type="entry name" value="CblAdoTrfase-like"/>
</dbReference>
<gene>
    <name evidence="8" type="ORF">J4215_05095</name>
</gene>
<evidence type="ECO:0000256" key="2">
    <source>
        <dbReference type="ARBA" id="ARBA00011233"/>
    </source>
</evidence>
<comment type="subunit">
    <text evidence="2">Homotrimer.</text>
</comment>
<keyword evidence="5" id="KW-0067">ATP-binding</keyword>
<evidence type="ECO:0000313" key="9">
    <source>
        <dbReference type="Proteomes" id="UP000675968"/>
    </source>
</evidence>
<comment type="caution">
    <text evidence="8">The sequence shown here is derived from an EMBL/GenBank/DDBJ whole genome shotgun (WGS) entry which is preliminary data.</text>
</comment>
<dbReference type="SUPFAM" id="SSF89028">
    <property type="entry name" value="Cobalamin adenosyltransferase-like"/>
    <property type="match status" value="1"/>
</dbReference>
<dbReference type="PANTHER" id="PTHR12213">
    <property type="entry name" value="CORRINOID ADENOSYLTRANSFERASE"/>
    <property type="match status" value="1"/>
</dbReference>
<proteinExistence type="inferred from homology"/>
<keyword evidence="4" id="KW-0547">Nucleotide-binding</keyword>
<dbReference type="GO" id="GO:0005524">
    <property type="term" value="F:ATP binding"/>
    <property type="evidence" value="ECO:0007669"/>
    <property type="project" value="UniProtKB-KW"/>
</dbReference>
<reference evidence="8" key="2">
    <citation type="submission" date="2021-05" db="EMBL/GenBank/DDBJ databases">
        <title>Protein family content uncovers lineage relationships and bacterial pathway maintenance mechanisms in DPANN archaea.</title>
        <authorList>
            <person name="Castelle C.J."/>
            <person name="Meheust R."/>
            <person name="Jaffe A.L."/>
            <person name="Seitz K."/>
            <person name="Gong X."/>
            <person name="Baker B.J."/>
            <person name="Banfield J.F."/>
        </authorList>
    </citation>
    <scope>NUCLEOTIDE SEQUENCE</scope>
    <source>
        <strain evidence="8">RIFCSPLOWO2_01_FULL_AR10_48_17</strain>
    </source>
</reference>
<protein>
    <submittedName>
        <fullName evidence="8">Cob(I)yrinic acid a,c-diamide adenosyltransferase</fullName>
        <ecNumber evidence="8">2.5.1.17</ecNumber>
    </submittedName>
</protein>
<keyword evidence="6" id="KW-0175">Coiled coil</keyword>
<dbReference type="PANTHER" id="PTHR12213:SF0">
    <property type="entry name" value="CORRINOID ADENOSYLTRANSFERASE MMAB"/>
    <property type="match status" value="1"/>
</dbReference>
<evidence type="ECO:0000313" key="8">
    <source>
        <dbReference type="EMBL" id="MBS3061930.1"/>
    </source>
</evidence>
<evidence type="ECO:0000256" key="5">
    <source>
        <dbReference type="ARBA" id="ARBA00022840"/>
    </source>
</evidence>
<evidence type="ECO:0000259" key="7">
    <source>
        <dbReference type="Pfam" id="PF01923"/>
    </source>
</evidence>
<dbReference type="GO" id="GO:0009235">
    <property type="term" value="P:cobalamin metabolic process"/>
    <property type="evidence" value="ECO:0007669"/>
    <property type="project" value="UniProtKB-ARBA"/>
</dbReference>
<accession>A0A8T4LB52</accession>
<sequence length="176" mass="19726">MKIYTKTGDDGSTRLGSGQVLKKSSQRIEAYGQIDELTSWIGAALAFMSKEEHVEVLREIQNDLHKMMAELSQSEKKFEGIGEKDISVIEALIDDYVEQMPPLTAFILPGGSKTAALIHLCRTSCRKAEREVVKLGQEEFVNPVLIKYLNRLSDLLFVLARKLNHEAGVVESNPEY</sequence>
<evidence type="ECO:0000256" key="1">
    <source>
        <dbReference type="ARBA" id="ARBA00007487"/>
    </source>
</evidence>
<dbReference type="EC" id="2.5.1.17" evidence="8"/>
<dbReference type="Pfam" id="PF01923">
    <property type="entry name" value="Cob_adeno_trans"/>
    <property type="match status" value="1"/>
</dbReference>
<evidence type="ECO:0000256" key="3">
    <source>
        <dbReference type="ARBA" id="ARBA00022679"/>
    </source>
</evidence>
<feature type="coiled-coil region" evidence="6">
    <location>
        <begin position="50"/>
        <end position="77"/>
    </location>
</feature>
<dbReference type="AlphaFoldDB" id="A0A8T4LB52"/>
<reference evidence="8" key="1">
    <citation type="submission" date="2021-03" db="EMBL/GenBank/DDBJ databases">
        <authorList>
            <person name="Jaffe A."/>
        </authorList>
    </citation>
    <scope>NUCLEOTIDE SEQUENCE</scope>
    <source>
        <strain evidence="8">RIFCSPLOWO2_01_FULL_AR10_48_17</strain>
    </source>
</reference>
<keyword evidence="3 8" id="KW-0808">Transferase</keyword>
<comment type="similarity">
    <text evidence="1">Belongs to the Cob(I)alamin adenosyltransferase family.</text>
</comment>
<dbReference type="GO" id="GO:0008817">
    <property type="term" value="F:corrinoid adenosyltransferase activity"/>
    <property type="evidence" value="ECO:0007669"/>
    <property type="project" value="UniProtKB-EC"/>
</dbReference>
<dbReference type="Proteomes" id="UP000675968">
    <property type="component" value="Unassembled WGS sequence"/>
</dbReference>
<dbReference type="Gene3D" id="1.20.1200.10">
    <property type="entry name" value="Cobalamin adenosyltransferase-like"/>
    <property type="match status" value="1"/>
</dbReference>
<feature type="domain" description="Cobalamin adenosyltransferase-like" evidence="7">
    <location>
        <begin position="3"/>
        <end position="162"/>
    </location>
</feature>